<reference evidence="9 10" key="1">
    <citation type="submission" date="2020-10" db="EMBL/GenBank/DDBJ databases">
        <title>Ca. Dormibacterota MAGs.</title>
        <authorList>
            <person name="Montgomery K."/>
        </authorList>
    </citation>
    <scope>NUCLEOTIDE SEQUENCE [LARGE SCALE GENOMIC DNA]</scope>
    <source>
        <strain evidence="9">SC8811_S16_3</strain>
    </source>
</reference>
<dbReference type="PANTHER" id="PTHR30572">
    <property type="entry name" value="MEMBRANE COMPONENT OF TRANSPORTER-RELATED"/>
    <property type="match status" value="1"/>
</dbReference>
<comment type="similarity">
    <text evidence="6">Belongs to the ABC-4 integral membrane protein family.</text>
</comment>
<gene>
    <name evidence="9" type="ORF">JF888_04450</name>
</gene>
<keyword evidence="5 7" id="KW-0472">Membrane</keyword>
<evidence type="ECO:0000256" key="7">
    <source>
        <dbReference type="SAM" id="Phobius"/>
    </source>
</evidence>
<dbReference type="InterPro" id="IPR003838">
    <property type="entry name" value="ABC3_permease_C"/>
</dbReference>
<sequence length="1057" mass="111992">MHRVGLTRIALARLGHQRVLAAALGVGLLAAVALAASVPLLQAEAKEVALHSVLGSLGSKRYITVEQFSVRDAKAFEAFQTDAGQRVTRGLGSVAIPAAQFSEYGTVRFSTVNGKQQIYEGGAPEPSLAYYRDLAQHVSVKAGVLPQDAATPSGDLPISLSAQGAQLLYLTVGDRACLPVIDRFGANRGEPSPEICLKVAAAWEPRRLGEDYWAGSVPNLFLMLSRDDYFRFTSTGLSRNPSTGHYFATDASRIDATNAEDIVQRLNSLRGYFQVRREGLFSTGLDTELKSLQERQRVAAFTIQLVAAALLLIALYSVAFAATYFLEGQAAGAALLRARGWSPARVWWLLMLEQLLLALIAVPTGLALAWLLTWLVSRNVYGASAQTLSLPDVASAAPTVALAVAAAVGLLALLAALASRRDVLEIRRAASRSGGQWWRRGAFDLILALLALPLLAEARLRGSGRLRDVAASDDPLSLLLPSLALTFLAMASLRLLPLAALAARRLDRSIAGALAAAQVSRQPGQHARVALLLTFAVAVGVFTSLYASSERQNALDRARYQAGADVRATYELGQQPPPLQQVLASLRGVRSSSLVLRTSANPGRSNLQATLLAVEPTSFAKVAWSRGGSAELSGQLRPLVREDPDGLRLPGQPHNLSIWVYSSGLDTALSARLTAADGQQADLKLGDLGFSGYQQLSVPISFGASSPAYPLKLRSLTVLRHAGGRDQGELALSDLALDGTIVDSLAEPRGWWRAAVAVQTEIADLTVSARHDREGRPATDLPLETRAGDIVVRPQLSTQPLPILAGQSTLAKLGISLRDSFPLHLDVPGTTVTAVGALEGFPTLYPGAEDYLVAPLDSLVARLVKDGGQVWPNELWLAAAPGDSAGAAGALSDQPGVLQVLSRSELEAQALANPLRLTLNSTLVIGFAASLLVAAIGFSLHFLGAVRTRLDDYVILQANGLSPRLVRRSLAIEERLLIAQSLLAGAVLGTVLAITVLPALQLGSTAADTVPPTVVRASWLTLASALAAVLVTVFLAGWLVGRTLTSSRPLDRLRQLG</sequence>
<dbReference type="Proteomes" id="UP000620075">
    <property type="component" value="Unassembled WGS sequence"/>
</dbReference>
<feature type="domain" description="ABC3 transporter permease C-terminal" evidence="8">
    <location>
        <begin position="927"/>
        <end position="1045"/>
    </location>
</feature>
<evidence type="ECO:0000256" key="1">
    <source>
        <dbReference type="ARBA" id="ARBA00004651"/>
    </source>
</evidence>
<evidence type="ECO:0000313" key="10">
    <source>
        <dbReference type="Proteomes" id="UP000620075"/>
    </source>
</evidence>
<feature type="transmembrane region" description="Helical" evidence="7">
    <location>
        <begin position="301"/>
        <end position="326"/>
    </location>
</feature>
<organism evidence="9 10">
    <name type="scientific">Candidatus Dormiibacter inghamiae</name>
    <dbReference type="NCBI Taxonomy" id="3127013"/>
    <lineage>
        <taxon>Bacteria</taxon>
        <taxon>Bacillati</taxon>
        <taxon>Candidatus Dormiibacterota</taxon>
        <taxon>Candidatus Dormibacteria</taxon>
        <taxon>Candidatus Dormibacterales</taxon>
        <taxon>Candidatus Dormibacteraceae</taxon>
        <taxon>Candidatus Dormiibacter</taxon>
    </lineage>
</organism>
<feature type="transmembrane region" description="Helical" evidence="7">
    <location>
        <begin position="529"/>
        <end position="547"/>
    </location>
</feature>
<feature type="transmembrane region" description="Helical" evidence="7">
    <location>
        <begin position="476"/>
        <end position="496"/>
    </location>
</feature>
<evidence type="ECO:0000256" key="3">
    <source>
        <dbReference type="ARBA" id="ARBA00022692"/>
    </source>
</evidence>
<dbReference type="GO" id="GO:0005886">
    <property type="term" value="C:plasma membrane"/>
    <property type="evidence" value="ECO:0007669"/>
    <property type="project" value="UniProtKB-SubCell"/>
</dbReference>
<protein>
    <submittedName>
        <fullName evidence="9">ABC transporter permease</fullName>
    </submittedName>
</protein>
<dbReference type="AlphaFoldDB" id="A0A934KFG3"/>
<dbReference type="GO" id="GO:0022857">
    <property type="term" value="F:transmembrane transporter activity"/>
    <property type="evidence" value="ECO:0007669"/>
    <property type="project" value="TreeGrafter"/>
</dbReference>
<comment type="caution">
    <text evidence="9">The sequence shown here is derived from an EMBL/GenBank/DDBJ whole genome shotgun (WGS) entry which is preliminary data.</text>
</comment>
<dbReference type="EMBL" id="JAEKNQ010000019">
    <property type="protein sequence ID" value="MBJ7602431.1"/>
    <property type="molecule type" value="Genomic_DNA"/>
</dbReference>
<proteinExistence type="inferred from homology"/>
<feature type="transmembrane region" description="Helical" evidence="7">
    <location>
        <begin position="437"/>
        <end position="456"/>
    </location>
</feature>
<evidence type="ECO:0000256" key="6">
    <source>
        <dbReference type="ARBA" id="ARBA00038076"/>
    </source>
</evidence>
<dbReference type="Pfam" id="PF02687">
    <property type="entry name" value="FtsX"/>
    <property type="match status" value="2"/>
</dbReference>
<comment type="subcellular location">
    <subcellularLocation>
        <location evidence="1">Cell membrane</location>
        <topology evidence="1">Multi-pass membrane protein</topology>
    </subcellularLocation>
</comment>
<keyword evidence="4 7" id="KW-1133">Transmembrane helix</keyword>
<evidence type="ECO:0000313" key="9">
    <source>
        <dbReference type="EMBL" id="MBJ7602431.1"/>
    </source>
</evidence>
<dbReference type="PANTHER" id="PTHR30572:SF4">
    <property type="entry name" value="ABC TRANSPORTER PERMEASE YTRF"/>
    <property type="match status" value="1"/>
</dbReference>
<evidence type="ECO:0000256" key="5">
    <source>
        <dbReference type="ARBA" id="ARBA00023136"/>
    </source>
</evidence>
<evidence type="ECO:0000256" key="4">
    <source>
        <dbReference type="ARBA" id="ARBA00022989"/>
    </source>
</evidence>
<feature type="transmembrane region" description="Helical" evidence="7">
    <location>
        <begin position="347"/>
        <end position="376"/>
    </location>
</feature>
<keyword evidence="3 7" id="KW-0812">Transmembrane</keyword>
<dbReference type="InterPro" id="IPR050250">
    <property type="entry name" value="Macrolide_Exporter_MacB"/>
</dbReference>
<feature type="transmembrane region" description="Helical" evidence="7">
    <location>
        <begin position="396"/>
        <end position="417"/>
    </location>
</feature>
<feature type="transmembrane region" description="Helical" evidence="7">
    <location>
        <begin position="976"/>
        <end position="997"/>
    </location>
</feature>
<keyword evidence="2" id="KW-1003">Cell membrane</keyword>
<evidence type="ECO:0000256" key="2">
    <source>
        <dbReference type="ARBA" id="ARBA00022475"/>
    </source>
</evidence>
<accession>A0A934KFG3</accession>
<feature type="domain" description="ABC3 transporter permease C-terminal" evidence="8">
    <location>
        <begin position="306"/>
        <end position="417"/>
    </location>
</feature>
<dbReference type="RefSeq" id="WP_338176937.1">
    <property type="nucleotide sequence ID" value="NZ_JAEKNQ010000019.1"/>
</dbReference>
<evidence type="ECO:0000259" key="8">
    <source>
        <dbReference type="Pfam" id="PF02687"/>
    </source>
</evidence>
<feature type="transmembrane region" description="Helical" evidence="7">
    <location>
        <begin position="923"/>
        <end position="943"/>
    </location>
</feature>
<feature type="transmembrane region" description="Helical" evidence="7">
    <location>
        <begin position="1017"/>
        <end position="1040"/>
    </location>
</feature>
<name>A0A934KFG3_9BACT</name>